<evidence type="ECO:0000256" key="6">
    <source>
        <dbReference type="PIRSR" id="PIRSR036894-2"/>
    </source>
</evidence>
<evidence type="ECO:0000259" key="8">
    <source>
        <dbReference type="Pfam" id="PF21621"/>
    </source>
</evidence>
<dbReference type="InterPro" id="IPR011051">
    <property type="entry name" value="RmlC_Cupin_sf"/>
</dbReference>
<evidence type="ECO:0000313" key="10">
    <source>
        <dbReference type="Proteomes" id="UP000196531"/>
    </source>
</evidence>
<feature type="domain" description="Mannose-6-phosphate isomerase cupin" evidence="8">
    <location>
        <begin position="230"/>
        <end position="304"/>
    </location>
</feature>
<feature type="binding site" evidence="5">
    <location>
        <position position="101"/>
    </location>
    <ligand>
        <name>Zn(2+)</name>
        <dbReference type="ChEBI" id="CHEBI:29105"/>
    </ligand>
</feature>
<dbReference type="InterPro" id="IPR014628">
    <property type="entry name" value="Man6P_isomerase_Firm_short"/>
</dbReference>
<dbReference type="InterPro" id="IPR049071">
    <property type="entry name" value="MPI_cupin_dom"/>
</dbReference>
<comment type="cofactor">
    <cofactor evidence="5">
        <name>Zn(2+)</name>
        <dbReference type="ChEBI" id="CHEBI:29105"/>
    </cofactor>
    <text evidence="5">Binds 1 zinc ion per subunit.</text>
</comment>
<organism evidence="9 10">
    <name type="scientific">Halobacteriovorax marinus</name>
    <dbReference type="NCBI Taxonomy" id="97084"/>
    <lineage>
        <taxon>Bacteria</taxon>
        <taxon>Pseudomonadati</taxon>
        <taxon>Bdellovibrionota</taxon>
        <taxon>Bacteriovoracia</taxon>
        <taxon>Bacteriovoracales</taxon>
        <taxon>Halobacteriovoraceae</taxon>
        <taxon>Halobacteriovorax</taxon>
    </lineage>
</organism>
<reference evidence="10" key="1">
    <citation type="journal article" date="2017" name="Proc. Natl. Acad. Sci. U.S.A.">
        <title>Simulation of Deepwater Horizon oil plume reveals substrate specialization within a complex community of hydrocarbon-degraders.</title>
        <authorList>
            <person name="Hu P."/>
            <person name="Dubinsky E.A."/>
            <person name="Probst A.J."/>
            <person name="Wang J."/>
            <person name="Sieber C.M.K."/>
            <person name="Tom L.M."/>
            <person name="Gardinali P."/>
            <person name="Banfield J.F."/>
            <person name="Atlas R.M."/>
            <person name="Andersen G.L."/>
        </authorList>
    </citation>
    <scope>NUCLEOTIDE SEQUENCE [LARGE SCALE GENOMIC DNA]</scope>
</reference>
<keyword evidence="2 5" id="KW-0862">Zinc</keyword>
<dbReference type="EMBL" id="MAAO01000006">
    <property type="protein sequence ID" value="OUR96242.1"/>
    <property type="molecule type" value="Genomic_DNA"/>
</dbReference>
<dbReference type="AlphaFoldDB" id="A0A1Y5FC89"/>
<dbReference type="PANTHER" id="PTHR42742:SF3">
    <property type="entry name" value="FRUCTOKINASE"/>
    <property type="match status" value="1"/>
</dbReference>
<gene>
    <name evidence="9" type="ORF">A9Q84_07745</name>
</gene>
<dbReference type="Proteomes" id="UP000196531">
    <property type="component" value="Unassembled WGS sequence"/>
</dbReference>
<feature type="binding site" evidence="5">
    <location>
        <position position="160"/>
    </location>
    <ligand>
        <name>Zn(2+)</name>
        <dbReference type="ChEBI" id="CHEBI:29105"/>
    </ligand>
</feature>
<dbReference type="GO" id="GO:0005975">
    <property type="term" value="P:carbohydrate metabolic process"/>
    <property type="evidence" value="ECO:0007669"/>
    <property type="project" value="InterPro"/>
</dbReference>
<feature type="binding site" evidence="5">
    <location>
        <position position="84"/>
    </location>
    <ligand>
        <name>Zn(2+)</name>
        <dbReference type="ChEBI" id="CHEBI:29105"/>
    </ligand>
</feature>
<keyword evidence="1 5" id="KW-0479">Metal-binding</keyword>
<evidence type="ECO:0000256" key="1">
    <source>
        <dbReference type="ARBA" id="ARBA00022723"/>
    </source>
</evidence>
<evidence type="ECO:0000256" key="5">
    <source>
        <dbReference type="PIRSR" id="PIRSR036894-1"/>
    </source>
</evidence>
<dbReference type="Pfam" id="PF20511">
    <property type="entry name" value="PMI_typeI_cat"/>
    <property type="match status" value="1"/>
</dbReference>
<evidence type="ECO:0000256" key="3">
    <source>
        <dbReference type="ARBA" id="ARBA00029741"/>
    </source>
</evidence>
<dbReference type="CDD" id="cd07010">
    <property type="entry name" value="cupin_PMI_type_I_N_bac"/>
    <property type="match status" value="1"/>
</dbReference>
<evidence type="ECO:0000256" key="4">
    <source>
        <dbReference type="ARBA" id="ARBA00030762"/>
    </source>
</evidence>
<dbReference type="InterPro" id="IPR051804">
    <property type="entry name" value="Carb_Metab_Reg_Kinase/Isom"/>
</dbReference>
<dbReference type="InterPro" id="IPR014710">
    <property type="entry name" value="RmlC-like_jellyroll"/>
</dbReference>
<dbReference type="Pfam" id="PF21621">
    <property type="entry name" value="MPI_cupin_dom"/>
    <property type="match status" value="1"/>
</dbReference>
<dbReference type="PANTHER" id="PTHR42742">
    <property type="entry name" value="TRANSCRIPTIONAL REPRESSOR MPRA"/>
    <property type="match status" value="1"/>
</dbReference>
<dbReference type="InterPro" id="IPR046457">
    <property type="entry name" value="PMI_typeI_cat"/>
</dbReference>
<dbReference type="GO" id="GO:0004476">
    <property type="term" value="F:mannose-6-phosphate isomerase activity"/>
    <property type="evidence" value="ECO:0007669"/>
    <property type="project" value="InterPro"/>
</dbReference>
<dbReference type="PIRSF" id="PIRSF036894">
    <property type="entry name" value="PMI_Firm_short"/>
    <property type="match status" value="1"/>
</dbReference>
<proteinExistence type="predicted"/>
<name>A0A1Y5FC89_9BACT</name>
<sequence>MKTIIPLRPHANHKIWGGDLLAKLKGLSVKQGEDPIGETWEVSAHSDGPSVCEYGKLNEFSNLTEIPYLIKLIETSDNLSVQVHPNDDFASTHEKQKGKSECWVILDASPGEGIYLGVSKTTSKEDFEKALERKEDLSKLMTFYPVKRGDFFYVPAGTAHAIGKGVFLAEVQQCSDITYRVWDWNRVDEQGNSRELHIDKAMQVIQFGEEFNYPVNFKIQNNILEHREIKLLELNDFELYSYSLKNEEVKISFNQRFSSIFVLSGNVTISRGEETLEMSTYQAALLPLGENQQVTINGEGNFLFVK</sequence>
<evidence type="ECO:0000259" key="7">
    <source>
        <dbReference type="Pfam" id="PF20511"/>
    </source>
</evidence>
<comment type="caution">
    <text evidence="9">The sequence shown here is derived from an EMBL/GenBank/DDBJ whole genome shotgun (WGS) entry which is preliminary data.</text>
</comment>
<feature type="domain" description="Phosphomannose isomerase type I catalytic" evidence="7">
    <location>
        <begin position="5"/>
        <end position="94"/>
    </location>
</feature>
<dbReference type="SUPFAM" id="SSF51182">
    <property type="entry name" value="RmlC-like cupins"/>
    <property type="match status" value="1"/>
</dbReference>
<protein>
    <recommendedName>
        <fullName evidence="3">Phosphohexomutase</fullName>
    </recommendedName>
    <alternativeName>
        <fullName evidence="4">Phosphomannose isomerase</fullName>
    </alternativeName>
</protein>
<dbReference type="Gene3D" id="2.60.120.10">
    <property type="entry name" value="Jelly Rolls"/>
    <property type="match status" value="2"/>
</dbReference>
<evidence type="ECO:0000256" key="2">
    <source>
        <dbReference type="ARBA" id="ARBA00022833"/>
    </source>
</evidence>
<feature type="active site" evidence="6">
    <location>
        <position position="180"/>
    </location>
</feature>
<accession>A0A1Y5FC89</accession>
<dbReference type="GO" id="GO:0008270">
    <property type="term" value="F:zinc ion binding"/>
    <property type="evidence" value="ECO:0007669"/>
    <property type="project" value="InterPro"/>
</dbReference>
<evidence type="ECO:0000313" key="9">
    <source>
        <dbReference type="EMBL" id="OUR96242.1"/>
    </source>
</evidence>